<evidence type="ECO:0000256" key="1">
    <source>
        <dbReference type="SAM" id="Phobius"/>
    </source>
</evidence>
<keyword evidence="1" id="KW-0812">Transmembrane</keyword>
<accession>A0A841C1F9</accession>
<feature type="transmembrane region" description="Helical" evidence="1">
    <location>
        <begin position="52"/>
        <end position="73"/>
    </location>
</feature>
<feature type="transmembrane region" description="Helical" evidence="1">
    <location>
        <begin position="171"/>
        <end position="192"/>
    </location>
</feature>
<feature type="transmembrane region" description="Helical" evidence="1">
    <location>
        <begin position="204"/>
        <end position="226"/>
    </location>
</feature>
<feature type="transmembrane region" description="Helical" evidence="1">
    <location>
        <begin position="132"/>
        <end position="159"/>
    </location>
</feature>
<dbReference type="RefSeq" id="WP_184845332.1">
    <property type="nucleotide sequence ID" value="NZ_JACHMN010000003.1"/>
</dbReference>
<dbReference type="EMBL" id="JACHMN010000003">
    <property type="protein sequence ID" value="MBB5873765.1"/>
    <property type="molecule type" value="Genomic_DNA"/>
</dbReference>
<comment type="caution">
    <text evidence="2">The sequence shown here is derived from an EMBL/GenBank/DDBJ whole genome shotgun (WGS) entry which is preliminary data.</text>
</comment>
<protein>
    <submittedName>
        <fullName evidence="2">ABC-2 type transport system permease protein</fullName>
    </submittedName>
</protein>
<feature type="transmembrane region" description="Helical" evidence="1">
    <location>
        <begin position="270"/>
        <end position="288"/>
    </location>
</feature>
<proteinExistence type="predicted"/>
<name>A0A841C1F9_9ACTN</name>
<evidence type="ECO:0000313" key="2">
    <source>
        <dbReference type="EMBL" id="MBB5873765.1"/>
    </source>
</evidence>
<organism evidence="2 3">
    <name type="scientific">Allocatelliglobosispora scoriae</name>
    <dbReference type="NCBI Taxonomy" id="643052"/>
    <lineage>
        <taxon>Bacteria</taxon>
        <taxon>Bacillati</taxon>
        <taxon>Actinomycetota</taxon>
        <taxon>Actinomycetes</taxon>
        <taxon>Micromonosporales</taxon>
        <taxon>Micromonosporaceae</taxon>
        <taxon>Allocatelliglobosispora</taxon>
    </lineage>
</organism>
<gene>
    <name evidence="2" type="ORF">F4553_007199</name>
</gene>
<sequence length="295" mass="31645">MSNPDIASGVIHDIGYQRYSGVRLGRGYAARSLYVHGVRTAFGFGRSAKAKIFPWFVVAVMLLVAVILTAIRSLQGEVVLGYTAFPDVMSLLTVLFCAIAGPELVSRDLRTGVLPLYFSRPLARSDYALAKWAALVTSAWLLLAAPLAVMFFGGAFGVADMGEFWTELGHFLAGLGYAGVHALLFASIAILIGSLSGRRAVSAAIIAAFFLLATAVFGIMASLGFATENTTLTELSLLFSPPTLAQGVELWLFNPRPEDLDLSIGDFGPVYGLAWLGFTLLSVALLLLRYRKVAR</sequence>
<keyword evidence="3" id="KW-1185">Reference proteome</keyword>
<reference evidence="2 3" key="1">
    <citation type="submission" date="2020-08" db="EMBL/GenBank/DDBJ databases">
        <title>Sequencing the genomes of 1000 actinobacteria strains.</title>
        <authorList>
            <person name="Klenk H.-P."/>
        </authorList>
    </citation>
    <scope>NUCLEOTIDE SEQUENCE [LARGE SCALE GENOMIC DNA]</scope>
    <source>
        <strain evidence="2 3">DSM 45362</strain>
    </source>
</reference>
<evidence type="ECO:0000313" key="3">
    <source>
        <dbReference type="Proteomes" id="UP000587527"/>
    </source>
</evidence>
<feature type="transmembrane region" description="Helical" evidence="1">
    <location>
        <begin position="79"/>
        <end position="100"/>
    </location>
</feature>
<dbReference type="AlphaFoldDB" id="A0A841C1F9"/>
<keyword evidence="1" id="KW-0472">Membrane</keyword>
<keyword evidence="1" id="KW-1133">Transmembrane helix</keyword>
<dbReference type="Proteomes" id="UP000587527">
    <property type="component" value="Unassembled WGS sequence"/>
</dbReference>